<dbReference type="InterPro" id="IPR038665">
    <property type="entry name" value="Voltage-dep_anion_channel_sf"/>
</dbReference>
<dbReference type="OrthoDB" id="1099at2759"/>
<dbReference type="Pfam" id="PF03595">
    <property type="entry name" value="SLAC1"/>
    <property type="match status" value="1"/>
</dbReference>
<comment type="caution">
    <text evidence="11">The sequence shown here is derived from an EMBL/GenBank/DDBJ whole genome shotgun (WGS) entry which is preliminary data.</text>
</comment>
<dbReference type="AlphaFoldDB" id="A0A9Q5HVK2"/>
<dbReference type="InterPro" id="IPR004695">
    <property type="entry name" value="SLAC1/Mae1/Ssu1/TehA"/>
</dbReference>
<dbReference type="InterPro" id="IPR045340">
    <property type="entry name" value="DUF6533"/>
</dbReference>
<evidence type="ECO:0000259" key="10">
    <source>
        <dbReference type="Pfam" id="PF20151"/>
    </source>
</evidence>
<evidence type="ECO:0000256" key="3">
    <source>
        <dbReference type="ARBA" id="ARBA00022448"/>
    </source>
</evidence>
<feature type="compositionally biased region" description="Polar residues" evidence="8">
    <location>
        <begin position="761"/>
        <end position="773"/>
    </location>
</feature>
<dbReference type="Proteomes" id="UP000757232">
    <property type="component" value="Unassembled WGS sequence"/>
</dbReference>
<feature type="region of interest" description="Disordered" evidence="8">
    <location>
        <begin position="757"/>
        <end position="778"/>
    </location>
</feature>
<evidence type="ECO:0000256" key="8">
    <source>
        <dbReference type="SAM" id="MobiDB-lite"/>
    </source>
</evidence>
<keyword evidence="6 9" id="KW-1133">Transmembrane helix</keyword>
<proteinExistence type="inferred from homology"/>
<evidence type="ECO:0000256" key="1">
    <source>
        <dbReference type="ARBA" id="ARBA00004651"/>
    </source>
</evidence>
<dbReference type="CDD" id="cd09318">
    <property type="entry name" value="TDT_SSU1"/>
    <property type="match status" value="1"/>
</dbReference>
<dbReference type="PANTHER" id="PTHR31686">
    <property type="match status" value="1"/>
</dbReference>
<dbReference type="EMBL" id="LNZH02000198">
    <property type="protein sequence ID" value="OCB86803.1"/>
    <property type="molecule type" value="Genomic_DNA"/>
</dbReference>
<keyword evidence="5 9" id="KW-0812">Transmembrane</keyword>
<keyword evidence="7 9" id="KW-0472">Membrane</keyword>
<feature type="transmembrane region" description="Helical" evidence="9">
    <location>
        <begin position="213"/>
        <end position="230"/>
    </location>
</feature>
<reference evidence="11" key="1">
    <citation type="submission" date="2016-06" db="EMBL/GenBank/DDBJ databases">
        <title>Draft Genome sequence of the fungus Inonotus baumii.</title>
        <authorList>
            <person name="Zhu H."/>
            <person name="Lin W."/>
        </authorList>
    </citation>
    <scope>NUCLEOTIDE SEQUENCE</scope>
    <source>
        <strain evidence="11">821</strain>
    </source>
</reference>
<evidence type="ECO:0000256" key="6">
    <source>
        <dbReference type="ARBA" id="ARBA00022989"/>
    </source>
</evidence>
<feature type="transmembrane region" description="Helical" evidence="9">
    <location>
        <begin position="121"/>
        <end position="145"/>
    </location>
</feature>
<comment type="subcellular location">
    <subcellularLocation>
        <location evidence="1">Cell membrane</location>
        <topology evidence="1">Multi-pass membrane protein</topology>
    </subcellularLocation>
</comment>
<evidence type="ECO:0000256" key="7">
    <source>
        <dbReference type="ARBA" id="ARBA00023136"/>
    </source>
</evidence>
<dbReference type="Gene3D" id="1.50.10.150">
    <property type="entry name" value="Voltage-dependent anion channel"/>
    <property type="match status" value="1"/>
</dbReference>
<dbReference type="Pfam" id="PF20151">
    <property type="entry name" value="DUF6533"/>
    <property type="match status" value="1"/>
</dbReference>
<dbReference type="PANTHER" id="PTHR31686:SF1">
    <property type="entry name" value="SULFITE EFFLUX PUMP SSU1"/>
    <property type="match status" value="1"/>
</dbReference>
<feature type="transmembrane region" description="Helical" evidence="9">
    <location>
        <begin position="431"/>
        <end position="452"/>
    </location>
</feature>
<feature type="transmembrane region" description="Helical" evidence="9">
    <location>
        <begin position="464"/>
        <end position="489"/>
    </location>
</feature>
<feature type="transmembrane region" description="Helical" evidence="9">
    <location>
        <begin position="360"/>
        <end position="378"/>
    </location>
</feature>
<feature type="transmembrane region" description="Helical" evidence="9">
    <location>
        <begin position="534"/>
        <end position="558"/>
    </location>
</feature>
<feature type="transmembrane region" description="Helical" evidence="9">
    <location>
        <begin position="620"/>
        <end position="648"/>
    </location>
</feature>
<feature type="transmembrane region" description="Helical" evidence="9">
    <location>
        <begin position="171"/>
        <end position="192"/>
    </location>
</feature>
<dbReference type="InterPro" id="IPR051629">
    <property type="entry name" value="Sulfite_efflux_TDT"/>
</dbReference>
<feature type="transmembrane region" description="Helical" evidence="9">
    <location>
        <begin position="87"/>
        <end position="109"/>
    </location>
</feature>
<dbReference type="GO" id="GO:0000319">
    <property type="term" value="F:sulfite transmembrane transporter activity"/>
    <property type="evidence" value="ECO:0007669"/>
    <property type="project" value="TreeGrafter"/>
</dbReference>
<sequence length="800" mass="89227">MLESPEQCVLDANATRYLNGIGLVVMLYDHILTFSEEVRLVWQAKPSFAKWLFLANRYLVPMMLIGVALFMNNFSNNSLATTTSCRRFFVITSLFGIISVGIANVLVLLRVVNLWERSSRIACIMFFGFMVSFCATSALMVVVLVKLIPGVVYFPGVHMCVSTMPVTEIKALWAAPMLFEVLVLLAVCLNAFDRPHAQNCEVKRALARDGIGFFAALTVLRVFNLLLATLARPSLIVLGVYFVWAMTTLVLNRALLNILKKTAKARARASECVLPSRNVFIERITSPALYHYPSMDKDFGREGEKALRTRSVRDSFHWSLSELFVSGTELRGQTLIGQRFIRSTRKAKSLSERIRHFTPAWHAVNMGTGAISALFHVFPYGSEHRGMQIAALFFLILNLVFFVILTICAFARYTIYRGIWSSMIHHPVQSLYLGCFPMGFATLIIAAVGIVYEYFEFGGEGFLYAMWSLWWLDVAVSLVTCFGQLHIMFTRQTHETSAMTMVWLLPIVTLIVASAAGGVVAQAMIRFDVSRVCLTLAVCMALVSIGITLAFAVFTIYLHRLIVHGLPEGITIFSAFLPLGPLGQSGYAFLLMGEICRDLLPLKNGDAVTNIFANELTPQIAYVLAWVVSFALWSFATCWLLLAVLALADVLRRNSLPFKITFWGMIFPNVSPCVFLSYSRILMRDMLPKLQGVYANLTIQLARTLDARILRVWGAIYAGASFALWCFAMWRTLPSVWNGSIFEAPCLVKPEQAELLGQDPAGSNRSWRENSVTEPEIPVQQVKQALSNTNLGASATSDSD</sequence>
<feature type="transmembrane region" description="Helical" evidence="9">
    <location>
        <begin position="390"/>
        <end position="411"/>
    </location>
</feature>
<gene>
    <name evidence="11" type="ORF">A7U60_g5976</name>
</gene>
<evidence type="ECO:0000256" key="4">
    <source>
        <dbReference type="ARBA" id="ARBA00022475"/>
    </source>
</evidence>
<feature type="transmembrane region" description="Helical" evidence="9">
    <location>
        <begin position="501"/>
        <end position="522"/>
    </location>
</feature>
<organism evidence="11 12">
    <name type="scientific">Sanghuangporus baumii</name>
    <name type="common">Phellinus baumii</name>
    <dbReference type="NCBI Taxonomy" id="108892"/>
    <lineage>
        <taxon>Eukaryota</taxon>
        <taxon>Fungi</taxon>
        <taxon>Dikarya</taxon>
        <taxon>Basidiomycota</taxon>
        <taxon>Agaricomycotina</taxon>
        <taxon>Agaricomycetes</taxon>
        <taxon>Hymenochaetales</taxon>
        <taxon>Hymenochaetaceae</taxon>
        <taxon>Sanghuangporus</taxon>
    </lineage>
</organism>
<keyword evidence="3" id="KW-0813">Transport</keyword>
<protein>
    <recommendedName>
        <fullName evidence="10">DUF6533 domain-containing protein</fullName>
    </recommendedName>
</protein>
<dbReference type="GO" id="GO:0005886">
    <property type="term" value="C:plasma membrane"/>
    <property type="evidence" value="ECO:0007669"/>
    <property type="project" value="UniProtKB-SubCell"/>
</dbReference>
<evidence type="ECO:0000256" key="5">
    <source>
        <dbReference type="ARBA" id="ARBA00022692"/>
    </source>
</evidence>
<keyword evidence="12" id="KW-1185">Reference proteome</keyword>
<evidence type="ECO:0000313" key="12">
    <source>
        <dbReference type="Proteomes" id="UP000757232"/>
    </source>
</evidence>
<accession>A0A9Q5HVK2</accession>
<feature type="domain" description="DUF6533" evidence="10">
    <location>
        <begin position="17"/>
        <end position="61"/>
    </location>
</feature>
<name>A0A9Q5HVK2_SANBA</name>
<keyword evidence="4" id="KW-1003">Cell membrane</keyword>
<comment type="similarity">
    <text evidence="2">Belongs to the tellurite-resistance/dicarboxylate transporter (TDT) family.</text>
</comment>
<evidence type="ECO:0000256" key="9">
    <source>
        <dbReference type="SAM" id="Phobius"/>
    </source>
</evidence>
<feature type="transmembrane region" description="Helical" evidence="9">
    <location>
        <begin position="660"/>
        <end position="678"/>
    </location>
</feature>
<evidence type="ECO:0000313" key="11">
    <source>
        <dbReference type="EMBL" id="OCB86803.1"/>
    </source>
</evidence>
<feature type="transmembrane region" description="Helical" evidence="9">
    <location>
        <begin position="58"/>
        <end position="75"/>
    </location>
</feature>
<evidence type="ECO:0000256" key="2">
    <source>
        <dbReference type="ARBA" id="ARBA00008566"/>
    </source>
</evidence>
<feature type="transmembrane region" description="Helical" evidence="9">
    <location>
        <begin position="710"/>
        <end position="730"/>
    </location>
</feature>
<feature type="transmembrane region" description="Helical" evidence="9">
    <location>
        <begin position="236"/>
        <end position="256"/>
    </location>
</feature>